<evidence type="ECO:0000313" key="1">
    <source>
        <dbReference type="EMBL" id="GFR19431.1"/>
    </source>
</evidence>
<dbReference type="EMBL" id="BMAO01007921">
    <property type="protein sequence ID" value="GFR19431.1"/>
    <property type="molecule type" value="Genomic_DNA"/>
</dbReference>
<keyword evidence="2" id="KW-1185">Reference proteome</keyword>
<organism evidence="1 2">
    <name type="scientific">Trichonephila clavata</name>
    <name type="common">Joro spider</name>
    <name type="synonym">Nephila clavata</name>
    <dbReference type="NCBI Taxonomy" id="2740835"/>
    <lineage>
        <taxon>Eukaryota</taxon>
        <taxon>Metazoa</taxon>
        <taxon>Ecdysozoa</taxon>
        <taxon>Arthropoda</taxon>
        <taxon>Chelicerata</taxon>
        <taxon>Arachnida</taxon>
        <taxon>Araneae</taxon>
        <taxon>Araneomorphae</taxon>
        <taxon>Entelegynae</taxon>
        <taxon>Araneoidea</taxon>
        <taxon>Nephilidae</taxon>
        <taxon>Trichonephila</taxon>
    </lineage>
</organism>
<dbReference type="Proteomes" id="UP000887116">
    <property type="component" value="Unassembled WGS sequence"/>
</dbReference>
<gene>
    <name evidence="1" type="ORF">TNCT_692141</name>
</gene>
<feature type="non-terminal residue" evidence="1">
    <location>
        <position position="32"/>
    </location>
</feature>
<name>A0A8X6JUX9_TRICU</name>
<accession>A0A8X6JUX9</accession>
<evidence type="ECO:0000313" key="2">
    <source>
        <dbReference type="Proteomes" id="UP000887116"/>
    </source>
</evidence>
<comment type="caution">
    <text evidence="1">The sequence shown here is derived from an EMBL/GenBank/DDBJ whole genome shotgun (WGS) entry which is preliminary data.</text>
</comment>
<proteinExistence type="predicted"/>
<dbReference type="AlphaFoldDB" id="A0A8X6JUX9"/>
<reference evidence="1" key="1">
    <citation type="submission" date="2020-07" db="EMBL/GenBank/DDBJ databases">
        <title>Multicomponent nature underlies the extraordinary mechanical properties of spider dragline silk.</title>
        <authorList>
            <person name="Kono N."/>
            <person name="Nakamura H."/>
            <person name="Mori M."/>
            <person name="Yoshida Y."/>
            <person name="Ohtoshi R."/>
            <person name="Malay A.D."/>
            <person name="Moran D.A.P."/>
            <person name="Tomita M."/>
            <person name="Numata K."/>
            <person name="Arakawa K."/>
        </authorList>
    </citation>
    <scope>NUCLEOTIDE SEQUENCE</scope>
</reference>
<protein>
    <submittedName>
        <fullName evidence="1">Uncharacterized protein</fullName>
    </submittedName>
</protein>
<sequence length="32" mass="3755">MHSDISLGDDCNRSEVKVFSQWEWVHEVLGHN</sequence>